<dbReference type="RefSeq" id="WP_030388236.1">
    <property type="nucleotide sequence ID" value="NZ_LGUV01000121.1"/>
</dbReference>
<dbReference type="SMART" id="SM01329">
    <property type="entry name" value="Iso_dh"/>
    <property type="match status" value="1"/>
</dbReference>
<accession>A0A0L8MXI0</accession>
<comment type="caution">
    <text evidence="8">The sequence shown here is derived from an EMBL/GenBank/DDBJ whole genome shotgun (WGS) entry which is preliminary data.</text>
</comment>
<dbReference type="Proteomes" id="UP000037084">
    <property type="component" value="Unassembled WGS sequence"/>
</dbReference>
<dbReference type="InterPro" id="IPR019818">
    <property type="entry name" value="IsoCit/isopropylmalate_DH_CS"/>
</dbReference>
<evidence type="ECO:0000259" key="7">
    <source>
        <dbReference type="SMART" id="SM01329"/>
    </source>
</evidence>
<evidence type="ECO:0000256" key="5">
    <source>
        <dbReference type="ARBA" id="ARBA00023027"/>
    </source>
</evidence>
<name>A0A0L8MXI0_STRVG</name>
<keyword evidence="3" id="KW-0479">Metal-binding</keyword>
<protein>
    <recommendedName>
        <fullName evidence="7">Isopropylmalate dehydrogenase-like domain-containing protein</fullName>
    </recommendedName>
</protein>
<dbReference type="PROSITE" id="PS00470">
    <property type="entry name" value="IDH_IMDH"/>
    <property type="match status" value="1"/>
</dbReference>
<dbReference type="Gene3D" id="3.40.718.10">
    <property type="entry name" value="Isopropylmalate Dehydrogenase"/>
    <property type="match status" value="1"/>
</dbReference>
<evidence type="ECO:0000313" key="8">
    <source>
        <dbReference type="EMBL" id="KOG55058.1"/>
    </source>
</evidence>
<dbReference type="GO" id="GO:0051287">
    <property type="term" value="F:NAD binding"/>
    <property type="evidence" value="ECO:0007669"/>
    <property type="project" value="InterPro"/>
</dbReference>
<dbReference type="EMBL" id="LGUV01000121">
    <property type="protein sequence ID" value="KOG55058.1"/>
    <property type="molecule type" value="Genomic_DNA"/>
</dbReference>
<evidence type="ECO:0000256" key="3">
    <source>
        <dbReference type="ARBA" id="ARBA00022723"/>
    </source>
</evidence>
<evidence type="ECO:0000256" key="1">
    <source>
        <dbReference type="ARBA" id="ARBA00001936"/>
    </source>
</evidence>
<keyword evidence="6" id="KW-0464">Manganese</keyword>
<evidence type="ECO:0000313" key="9">
    <source>
        <dbReference type="Proteomes" id="UP000037084"/>
    </source>
</evidence>
<evidence type="ECO:0000256" key="4">
    <source>
        <dbReference type="ARBA" id="ARBA00023002"/>
    </source>
</evidence>
<dbReference type="PANTHER" id="PTHR43275:SF1">
    <property type="entry name" value="D-MALATE DEHYDROGENASE [DECARBOXYLATING]"/>
    <property type="match status" value="1"/>
</dbReference>
<dbReference type="OrthoDB" id="5289857at2"/>
<dbReference type="GO" id="GO:0000287">
    <property type="term" value="F:magnesium ion binding"/>
    <property type="evidence" value="ECO:0007669"/>
    <property type="project" value="InterPro"/>
</dbReference>
<keyword evidence="5" id="KW-0520">NAD</keyword>
<dbReference type="SUPFAM" id="SSF53659">
    <property type="entry name" value="Isocitrate/Isopropylmalate dehydrogenase-like"/>
    <property type="match status" value="1"/>
</dbReference>
<dbReference type="InterPro" id="IPR024084">
    <property type="entry name" value="IsoPropMal-DH-like_dom"/>
</dbReference>
<comment type="cofactor">
    <cofactor evidence="1">
        <name>Mn(2+)</name>
        <dbReference type="ChEBI" id="CHEBI:29035"/>
    </cofactor>
</comment>
<gene>
    <name evidence="8" type="ORF">ADK75_12545</name>
</gene>
<evidence type="ECO:0000256" key="6">
    <source>
        <dbReference type="ARBA" id="ARBA00023211"/>
    </source>
</evidence>
<dbReference type="GO" id="GO:0016616">
    <property type="term" value="F:oxidoreductase activity, acting on the CH-OH group of donors, NAD or NADP as acceptor"/>
    <property type="evidence" value="ECO:0007669"/>
    <property type="project" value="InterPro"/>
</dbReference>
<dbReference type="Pfam" id="PF00180">
    <property type="entry name" value="Iso_dh"/>
    <property type="match status" value="1"/>
</dbReference>
<dbReference type="PATRIC" id="fig|1961.12.peg.2902"/>
<dbReference type="AlphaFoldDB" id="A0A0L8MXI0"/>
<organism evidence="8 9">
    <name type="scientific">Streptomyces virginiae</name>
    <name type="common">Streptomyces cinnamonensis</name>
    <dbReference type="NCBI Taxonomy" id="1961"/>
    <lineage>
        <taxon>Bacteria</taxon>
        <taxon>Bacillati</taxon>
        <taxon>Actinomycetota</taxon>
        <taxon>Actinomycetes</taxon>
        <taxon>Kitasatosporales</taxon>
        <taxon>Streptomycetaceae</taxon>
        <taxon>Streptomyces</taxon>
    </lineage>
</organism>
<comment type="cofactor">
    <cofactor evidence="2">
        <name>Mg(2+)</name>
        <dbReference type="ChEBI" id="CHEBI:18420"/>
    </cofactor>
</comment>
<sequence length="357" mass="38259">MSTLAVIPGDGIGPEVMAEVLKVHAVVEDVFGTGLKTEVLPYSADWFLEHGDVEIDIPAIGRAYGAVLLGALGDPRVPDNRHAIRIIGGLRQQLELSVNLRPVRLRTLAHCPLKHVREVGDVDLVVVRENTEDVYVGAGGTVRGGRPGHVAMEVGVHTRWAVDRALTAAFELARSRPRRRLTLVDKSNAMPSAGPLWQGRFRALAASYPDVECDHLYVDAAAMELIRNPARFDVVVASNLFGDILSDEASMLAGGLGVAPSASYDPEDTSFFGVFEAVHGSAPDIAGTGRANPLASVMSYSLMLDRMGLRAAHRAVEGAVDEVLRGDLLTPDLGGTARTDEVGDLICRAIARHDKDR</sequence>
<evidence type="ECO:0000256" key="2">
    <source>
        <dbReference type="ARBA" id="ARBA00001946"/>
    </source>
</evidence>
<dbReference type="InterPro" id="IPR050501">
    <property type="entry name" value="ICDH/IPMDH"/>
</dbReference>
<dbReference type="eggNOG" id="COG0473">
    <property type="taxonomic scope" value="Bacteria"/>
</dbReference>
<keyword evidence="4" id="KW-0560">Oxidoreductase</keyword>
<feature type="domain" description="Isopropylmalate dehydrogenase-like" evidence="7">
    <location>
        <begin position="3"/>
        <end position="346"/>
    </location>
</feature>
<reference evidence="9" key="1">
    <citation type="submission" date="2015-07" db="EMBL/GenBank/DDBJ databases">
        <authorList>
            <consortium name="Consortium for Microbial Forensics and Genomics (microFORGE)"/>
            <person name="Knight B.M."/>
            <person name="Roberts D.P."/>
            <person name="Lin D."/>
            <person name="Hari K."/>
            <person name="Fletcher J."/>
            <person name="Melcher U."/>
            <person name="Blagden T."/>
            <person name="Winegar R.A."/>
        </authorList>
    </citation>
    <scope>NUCLEOTIDE SEQUENCE [LARGE SCALE GENOMIC DNA]</scope>
    <source>
        <strain evidence="9">NRRL B-1447</strain>
    </source>
</reference>
<proteinExistence type="predicted"/>
<dbReference type="PANTHER" id="PTHR43275">
    <property type="entry name" value="D-MALATE DEHYDROGENASE [DECARBOXYLATING]"/>
    <property type="match status" value="1"/>
</dbReference>